<feature type="compositionally biased region" description="Basic and acidic residues" evidence="1">
    <location>
        <begin position="1"/>
        <end position="12"/>
    </location>
</feature>
<gene>
    <name evidence="3" type="primary">LOC106461364</name>
</gene>
<name>A0ABM1SK61_LIMPO</name>
<dbReference type="RefSeq" id="XP_022244017.1">
    <property type="nucleotide sequence ID" value="XM_022388309.1"/>
</dbReference>
<protein>
    <submittedName>
        <fullName evidence="3">Uncharacterized protein LOC106461364 isoform X6</fullName>
    </submittedName>
</protein>
<sequence>MSLKSEPKEEFQQIKSGLEGLSGDRSNCELQVRYKGCYVDDNMEVLKPNVKTEPIPDEENALLEVKILKNEARKTSLSLTREAVSQEETSLFRVYDFKIKEEKYDEVPEETENTFVKVKTEQSVDSTNVDIISKFSESDDETVDCSQHDVMSLKSEPKEEFQQIKSELKDLSVTKEAASAQEGSSFIIFDFKIKNEKCDEVLKETENTFVKVKTEQNSDSTKDDIISKFSESDDETVDCSEFDAISLKNEKEPKEEFQQINSKLEGLSEKRTSTEEQHEVSKETEKLFIKVKSEQSDDSPQDGIISKFSESDDESVNCSGHDVMNLKKENKPKEDFQQMNSGLEILSDPKTYVNNYCGKKFLNSSNVKVFNYTLSSISNLKTCKIFQR</sequence>
<evidence type="ECO:0000256" key="1">
    <source>
        <dbReference type="SAM" id="MobiDB-lite"/>
    </source>
</evidence>
<evidence type="ECO:0000313" key="2">
    <source>
        <dbReference type="Proteomes" id="UP000694941"/>
    </source>
</evidence>
<feature type="region of interest" description="Disordered" evidence="1">
    <location>
        <begin position="1"/>
        <end position="24"/>
    </location>
</feature>
<dbReference type="GeneID" id="106461364"/>
<accession>A0ABM1SK61</accession>
<keyword evidence="2" id="KW-1185">Reference proteome</keyword>
<proteinExistence type="predicted"/>
<reference evidence="3" key="1">
    <citation type="submission" date="2025-08" db="UniProtKB">
        <authorList>
            <consortium name="RefSeq"/>
        </authorList>
    </citation>
    <scope>IDENTIFICATION</scope>
    <source>
        <tissue evidence="3">Muscle</tissue>
    </source>
</reference>
<feature type="region of interest" description="Disordered" evidence="1">
    <location>
        <begin position="250"/>
        <end position="317"/>
    </location>
</feature>
<feature type="compositionally biased region" description="Basic and acidic residues" evidence="1">
    <location>
        <begin position="266"/>
        <end position="295"/>
    </location>
</feature>
<evidence type="ECO:0000313" key="3">
    <source>
        <dbReference type="RefSeq" id="XP_022244017.1"/>
    </source>
</evidence>
<organism evidence="2 3">
    <name type="scientific">Limulus polyphemus</name>
    <name type="common">Atlantic horseshoe crab</name>
    <dbReference type="NCBI Taxonomy" id="6850"/>
    <lineage>
        <taxon>Eukaryota</taxon>
        <taxon>Metazoa</taxon>
        <taxon>Ecdysozoa</taxon>
        <taxon>Arthropoda</taxon>
        <taxon>Chelicerata</taxon>
        <taxon>Merostomata</taxon>
        <taxon>Xiphosura</taxon>
        <taxon>Limulidae</taxon>
        <taxon>Limulus</taxon>
    </lineage>
</organism>
<dbReference type="Proteomes" id="UP000694941">
    <property type="component" value="Unplaced"/>
</dbReference>